<dbReference type="Gene3D" id="1.10.418.10">
    <property type="entry name" value="Calponin-like domain"/>
    <property type="match status" value="1"/>
</dbReference>
<dbReference type="PRINTS" id="PR00888">
    <property type="entry name" value="SM22CALPONIN"/>
</dbReference>
<dbReference type="InterPro" id="IPR036872">
    <property type="entry name" value="CH_dom_sf"/>
</dbReference>
<dbReference type="GO" id="GO:0051015">
    <property type="term" value="F:actin filament binding"/>
    <property type="evidence" value="ECO:0007669"/>
    <property type="project" value="TreeGrafter"/>
</dbReference>
<name>A0A9D4CG07_DREPO</name>
<dbReference type="InterPro" id="IPR001715">
    <property type="entry name" value="CH_dom"/>
</dbReference>
<dbReference type="AlphaFoldDB" id="A0A9D4CG07"/>
<organism evidence="4 5">
    <name type="scientific">Dreissena polymorpha</name>
    <name type="common">Zebra mussel</name>
    <name type="synonym">Mytilus polymorpha</name>
    <dbReference type="NCBI Taxonomy" id="45954"/>
    <lineage>
        <taxon>Eukaryota</taxon>
        <taxon>Metazoa</taxon>
        <taxon>Spiralia</taxon>
        <taxon>Lophotrochozoa</taxon>
        <taxon>Mollusca</taxon>
        <taxon>Bivalvia</taxon>
        <taxon>Autobranchia</taxon>
        <taxon>Heteroconchia</taxon>
        <taxon>Euheterodonta</taxon>
        <taxon>Imparidentia</taxon>
        <taxon>Neoheterodontei</taxon>
        <taxon>Myida</taxon>
        <taxon>Dreissenoidea</taxon>
        <taxon>Dreissenidae</taxon>
        <taxon>Dreissena</taxon>
    </lineage>
</organism>
<evidence type="ECO:0000259" key="3">
    <source>
        <dbReference type="PROSITE" id="PS50021"/>
    </source>
</evidence>
<dbReference type="Proteomes" id="UP000828390">
    <property type="component" value="Unassembled WGS sequence"/>
</dbReference>
<evidence type="ECO:0000313" key="5">
    <source>
        <dbReference type="Proteomes" id="UP000828390"/>
    </source>
</evidence>
<comment type="caution">
    <text evidence="4">The sequence shown here is derived from an EMBL/GenBank/DDBJ whole genome shotgun (WGS) entry which is preliminary data.</text>
</comment>
<dbReference type="PROSITE" id="PS50021">
    <property type="entry name" value="CH"/>
    <property type="match status" value="1"/>
</dbReference>
<feature type="domain" description="Calponin-homology (CH)" evidence="3">
    <location>
        <begin position="24"/>
        <end position="136"/>
    </location>
</feature>
<dbReference type="PANTHER" id="PTHR47385">
    <property type="entry name" value="CALPONIN"/>
    <property type="match status" value="1"/>
</dbReference>
<dbReference type="InterPro" id="IPR003096">
    <property type="entry name" value="SM22_calponin"/>
</dbReference>
<proteinExistence type="inferred from homology"/>
<accession>A0A9D4CG07</accession>
<dbReference type="EMBL" id="JAIWYP010000012">
    <property type="protein sequence ID" value="KAH3724232.1"/>
    <property type="molecule type" value="Genomic_DNA"/>
</dbReference>
<dbReference type="Pfam" id="PF00307">
    <property type="entry name" value="CH"/>
    <property type="match status" value="1"/>
</dbReference>
<keyword evidence="5" id="KW-1185">Reference proteome</keyword>
<dbReference type="SMART" id="SM00033">
    <property type="entry name" value="CH"/>
    <property type="match status" value="1"/>
</dbReference>
<dbReference type="PANTHER" id="PTHR47385:SF14">
    <property type="entry name" value="TRANSGELIN"/>
    <property type="match status" value="1"/>
</dbReference>
<gene>
    <name evidence="4" type="ORF">DPMN_050046</name>
</gene>
<evidence type="ECO:0000313" key="4">
    <source>
        <dbReference type="EMBL" id="KAH3724232.1"/>
    </source>
</evidence>
<dbReference type="GO" id="GO:0015629">
    <property type="term" value="C:actin cytoskeleton"/>
    <property type="evidence" value="ECO:0007669"/>
    <property type="project" value="TreeGrafter"/>
</dbReference>
<dbReference type="OrthoDB" id="21595at2759"/>
<dbReference type="PROSITE" id="PS01052">
    <property type="entry name" value="CALPONIN_1"/>
    <property type="match status" value="1"/>
</dbReference>
<dbReference type="InterPro" id="IPR050606">
    <property type="entry name" value="Calponin-like"/>
</dbReference>
<dbReference type="GO" id="GO:0007015">
    <property type="term" value="P:actin filament organization"/>
    <property type="evidence" value="ECO:0007669"/>
    <property type="project" value="TreeGrafter"/>
</dbReference>
<reference evidence="4" key="1">
    <citation type="journal article" date="2019" name="bioRxiv">
        <title>The Genome of the Zebra Mussel, Dreissena polymorpha: A Resource for Invasive Species Research.</title>
        <authorList>
            <person name="McCartney M.A."/>
            <person name="Auch B."/>
            <person name="Kono T."/>
            <person name="Mallez S."/>
            <person name="Zhang Y."/>
            <person name="Obille A."/>
            <person name="Becker A."/>
            <person name="Abrahante J.E."/>
            <person name="Garbe J."/>
            <person name="Badalamenti J.P."/>
            <person name="Herman A."/>
            <person name="Mangelson H."/>
            <person name="Liachko I."/>
            <person name="Sullivan S."/>
            <person name="Sone E.D."/>
            <person name="Koren S."/>
            <person name="Silverstein K.A.T."/>
            <person name="Beckman K.B."/>
            <person name="Gohl D.M."/>
        </authorList>
    </citation>
    <scope>NUCLEOTIDE SEQUENCE</scope>
    <source>
        <strain evidence="4">Duluth1</strain>
        <tissue evidence="4">Whole animal</tissue>
    </source>
</reference>
<sequence length="192" mass="21189">MATRATKSGFAAEAQDKINSKYDAEFAASVMAWVDMRLKRGGQPGINTNGSMENVFETLGDGFILATLMNILGENIKNVKREKMAFKKMELISQFLAACERYGLPKTELFQTVDLYEKQNLNQVVQCIAALGRKAHTKDGLGFGPKESERQSREWTDEQLKAGQNIIGLQMGSNKGASQAGQNFGKARMIVD</sequence>
<evidence type="ECO:0000256" key="1">
    <source>
        <dbReference type="ARBA" id="ARBA00009631"/>
    </source>
</evidence>
<dbReference type="PROSITE" id="PS51122">
    <property type="entry name" value="CALPONIN_2"/>
    <property type="match status" value="1"/>
</dbReference>
<dbReference type="InterPro" id="IPR000557">
    <property type="entry name" value="Calponin_repeat"/>
</dbReference>
<reference evidence="4" key="2">
    <citation type="submission" date="2020-11" db="EMBL/GenBank/DDBJ databases">
        <authorList>
            <person name="McCartney M.A."/>
            <person name="Auch B."/>
            <person name="Kono T."/>
            <person name="Mallez S."/>
            <person name="Becker A."/>
            <person name="Gohl D.M."/>
            <person name="Silverstein K.A.T."/>
            <person name="Koren S."/>
            <person name="Bechman K.B."/>
            <person name="Herman A."/>
            <person name="Abrahante J.E."/>
            <person name="Garbe J."/>
        </authorList>
    </citation>
    <scope>NUCLEOTIDE SEQUENCE</scope>
    <source>
        <strain evidence="4">Duluth1</strain>
        <tissue evidence="4">Whole animal</tissue>
    </source>
</reference>
<dbReference type="SUPFAM" id="SSF47576">
    <property type="entry name" value="Calponin-homology domain, CH-domain"/>
    <property type="match status" value="1"/>
</dbReference>
<dbReference type="Pfam" id="PF00402">
    <property type="entry name" value="Calponin"/>
    <property type="match status" value="1"/>
</dbReference>
<evidence type="ECO:0000256" key="2">
    <source>
        <dbReference type="RuleBase" id="RU361224"/>
    </source>
</evidence>
<comment type="similarity">
    <text evidence="1 2">Belongs to the calponin family.</text>
</comment>
<protein>
    <recommendedName>
        <fullName evidence="2">Transgelin</fullName>
    </recommendedName>
</protein>